<gene>
    <name evidence="8" type="primary">cobA</name>
    <name evidence="8" type="ORF">PSU4_59230</name>
</gene>
<dbReference type="GO" id="GO:0051266">
    <property type="term" value="F:sirohydrochlorin ferrochelatase activity"/>
    <property type="evidence" value="ECO:0007669"/>
    <property type="project" value="InterPro"/>
</dbReference>
<dbReference type="SUPFAM" id="SSF53790">
    <property type="entry name" value="Tetrapyrrole methylase"/>
    <property type="match status" value="1"/>
</dbReference>
<evidence type="ECO:0000313" key="9">
    <source>
        <dbReference type="Proteomes" id="UP000321685"/>
    </source>
</evidence>
<dbReference type="PANTHER" id="PTHR45790:SF3">
    <property type="entry name" value="S-ADENOSYL-L-METHIONINE-DEPENDENT UROPORPHYRINOGEN III METHYLTRANSFERASE, CHLOROPLASTIC"/>
    <property type="match status" value="1"/>
</dbReference>
<evidence type="ECO:0000256" key="6">
    <source>
        <dbReference type="PIRSR" id="PIRSR036426-1"/>
    </source>
</evidence>
<evidence type="ECO:0000256" key="5">
    <source>
        <dbReference type="ARBA" id="ARBA00023244"/>
    </source>
</evidence>
<feature type="active site" description="Proton donor" evidence="6">
    <location>
        <position position="184"/>
    </location>
</feature>
<evidence type="ECO:0000313" key="8">
    <source>
        <dbReference type="EMBL" id="GEL26969.1"/>
    </source>
</evidence>
<dbReference type="InterPro" id="IPR006366">
    <property type="entry name" value="CobA/CysG_C"/>
</dbReference>
<dbReference type="GO" id="GO:0032259">
    <property type="term" value="P:methylation"/>
    <property type="evidence" value="ECO:0007669"/>
    <property type="project" value="UniProtKB-KW"/>
</dbReference>
<dbReference type="EC" id="2.1.1.107" evidence="1"/>
<dbReference type="InterPro" id="IPR012409">
    <property type="entry name" value="Sirohaem_synth"/>
</dbReference>
<dbReference type="Gene3D" id="3.30.950.10">
    <property type="entry name" value="Methyltransferase, Cobalt-precorrin-4 Transmethylase, Domain 2"/>
    <property type="match status" value="1"/>
</dbReference>
<feature type="active site" description="Proton acceptor" evidence="6">
    <location>
        <position position="162"/>
    </location>
</feature>
<reference evidence="8 9" key="1">
    <citation type="submission" date="2019-07" db="EMBL/GenBank/DDBJ databases">
        <title>Whole genome shotgun sequence of Pseudonocardia sulfidoxydans NBRC 16205.</title>
        <authorList>
            <person name="Hosoyama A."/>
            <person name="Uohara A."/>
            <person name="Ohji S."/>
            <person name="Ichikawa N."/>
        </authorList>
    </citation>
    <scope>NUCLEOTIDE SEQUENCE [LARGE SCALE GENOMIC DNA]</scope>
    <source>
        <strain evidence="8 9">NBRC 16205</strain>
    </source>
</reference>
<dbReference type="Pfam" id="PF00590">
    <property type="entry name" value="TP_methylase"/>
    <property type="match status" value="1"/>
</dbReference>
<dbReference type="GO" id="GO:0004851">
    <property type="term" value="F:uroporphyrin-III C-methyltransferase activity"/>
    <property type="evidence" value="ECO:0007669"/>
    <property type="project" value="UniProtKB-EC"/>
</dbReference>
<dbReference type="GO" id="GO:0009236">
    <property type="term" value="P:cobalamin biosynthetic process"/>
    <property type="evidence" value="ECO:0007669"/>
    <property type="project" value="InterPro"/>
</dbReference>
<accession>A0A511DQA1</accession>
<evidence type="ECO:0000256" key="4">
    <source>
        <dbReference type="ARBA" id="ARBA00022691"/>
    </source>
</evidence>
<keyword evidence="9" id="KW-1185">Reference proteome</keyword>
<dbReference type="AlphaFoldDB" id="A0A511DQA1"/>
<dbReference type="EMBL" id="BJVJ01000128">
    <property type="protein sequence ID" value="GEL26969.1"/>
    <property type="molecule type" value="Genomic_DNA"/>
</dbReference>
<dbReference type="CDD" id="cd11642">
    <property type="entry name" value="SUMT"/>
    <property type="match status" value="1"/>
</dbReference>
<evidence type="ECO:0000259" key="7">
    <source>
        <dbReference type="Pfam" id="PF00590"/>
    </source>
</evidence>
<dbReference type="Gene3D" id="3.40.1010.10">
    <property type="entry name" value="Cobalt-precorrin-4 Transmethylase, Domain 1"/>
    <property type="match status" value="1"/>
</dbReference>
<dbReference type="GO" id="GO:0019354">
    <property type="term" value="P:siroheme biosynthetic process"/>
    <property type="evidence" value="ECO:0007669"/>
    <property type="project" value="InterPro"/>
</dbReference>
<comment type="caution">
    <text evidence="8">The sequence shown here is derived from an EMBL/GenBank/DDBJ whole genome shotgun (WGS) entry which is preliminary data.</text>
</comment>
<dbReference type="GO" id="GO:0051287">
    <property type="term" value="F:NAD binding"/>
    <property type="evidence" value="ECO:0007669"/>
    <property type="project" value="InterPro"/>
</dbReference>
<dbReference type="Proteomes" id="UP000321685">
    <property type="component" value="Unassembled WGS sequence"/>
</dbReference>
<evidence type="ECO:0000256" key="2">
    <source>
        <dbReference type="ARBA" id="ARBA00022603"/>
    </source>
</evidence>
<name>A0A511DQA1_9PSEU</name>
<dbReference type="OrthoDB" id="9815856at2"/>
<organism evidence="8 9">
    <name type="scientific">Pseudonocardia sulfidoxydans NBRC 16205</name>
    <dbReference type="NCBI Taxonomy" id="1223511"/>
    <lineage>
        <taxon>Bacteria</taxon>
        <taxon>Bacillati</taxon>
        <taxon>Actinomycetota</taxon>
        <taxon>Actinomycetes</taxon>
        <taxon>Pseudonocardiales</taxon>
        <taxon>Pseudonocardiaceae</taxon>
        <taxon>Pseudonocardia</taxon>
    </lineage>
</organism>
<dbReference type="NCBIfam" id="NF004790">
    <property type="entry name" value="PRK06136.1"/>
    <property type="match status" value="1"/>
</dbReference>
<feature type="domain" description="Tetrapyrrole methylase" evidence="7">
    <location>
        <begin position="132"/>
        <end position="343"/>
    </location>
</feature>
<protein>
    <recommendedName>
        <fullName evidence="1">uroporphyrinogen-III C-methyltransferase</fullName>
        <ecNumber evidence="1">2.1.1.107</ecNumber>
    </recommendedName>
</protein>
<dbReference type="GO" id="GO:0043115">
    <property type="term" value="F:precorrin-2 dehydrogenase activity"/>
    <property type="evidence" value="ECO:0007669"/>
    <property type="project" value="InterPro"/>
</dbReference>
<dbReference type="InterPro" id="IPR000878">
    <property type="entry name" value="4pyrrol_Mease"/>
</dbReference>
<keyword evidence="2 8" id="KW-0489">Methyltransferase</keyword>
<dbReference type="FunFam" id="3.40.1010.10:FF:000001">
    <property type="entry name" value="Siroheme synthase"/>
    <property type="match status" value="1"/>
</dbReference>
<dbReference type="InterPro" id="IPR014777">
    <property type="entry name" value="4pyrrole_Mease_sub1"/>
</dbReference>
<dbReference type="Gene3D" id="3.40.50.720">
    <property type="entry name" value="NAD(P)-binding Rossmann-like Domain"/>
    <property type="match status" value="1"/>
</dbReference>
<evidence type="ECO:0000256" key="3">
    <source>
        <dbReference type="ARBA" id="ARBA00022679"/>
    </source>
</evidence>
<dbReference type="NCBIfam" id="TIGR01469">
    <property type="entry name" value="cobA_cysG_Cterm"/>
    <property type="match status" value="1"/>
</dbReference>
<keyword evidence="3 8" id="KW-0808">Transferase</keyword>
<keyword evidence="4" id="KW-0949">S-adenosyl-L-methionine</keyword>
<dbReference type="PIRSF" id="PIRSF036426">
    <property type="entry name" value="Sirohaem_synth"/>
    <property type="match status" value="1"/>
</dbReference>
<proteinExistence type="predicted"/>
<dbReference type="InterPro" id="IPR050161">
    <property type="entry name" value="Siro_Cobalamin_biosynth"/>
</dbReference>
<dbReference type="PANTHER" id="PTHR45790">
    <property type="entry name" value="SIROHEME SYNTHASE-RELATED"/>
    <property type="match status" value="1"/>
</dbReference>
<sequence length="388" mass="40995">MGEANASTGANSMQPYRLRLTGVPAVLVVSSSTRRHHLDRLVESGARVTVVGTPVSTDMARAIAYHRVTHHDRAYCVDDLNLTRLIVSATGSATADLARDAEQRQVILLESPANMPAPHPRRQRSSVARGSVALIGGGPGAADLITVRGRRLLELADVVIADRLAPRSLLTELAAEVEVIDASKIPYGPRVSQQRINELLVQHARAGRRVARLKGGDPFVFGRGYEELIACTEADIPVTVVPGVTSALAAPAAALLPISHRSVNHEVTIVSGHVRPHDPTSLVDWAALGRLRGTLVLLMAVENAGCIATELMANGRPPGTPVAVIARATLPGEQVVRTSLAHLSDSLLNEDIRPPAVIVVGPVAGLSPTSTSWATIALKMTQPGQFAD</sequence>
<evidence type="ECO:0000256" key="1">
    <source>
        <dbReference type="ARBA" id="ARBA00012162"/>
    </source>
</evidence>
<dbReference type="InterPro" id="IPR014776">
    <property type="entry name" value="4pyrrole_Mease_sub2"/>
</dbReference>
<keyword evidence="5" id="KW-0627">Porphyrin biosynthesis</keyword>
<dbReference type="InterPro" id="IPR035996">
    <property type="entry name" value="4pyrrol_Methylase_sf"/>
</dbReference>